<sequence>MAKHHLLKSIEIAAIVLFVLILAYLVVTGLMSSTGVDHAWPYPTK</sequence>
<evidence type="ECO:0000313" key="3">
    <source>
        <dbReference type="Proteomes" id="UP000198968"/>
    </source>
</evidence>
<evidence type="ECO:0000313" key="2">
    <source>
        <dbReference type="EMBL" id="SFN26879.1"/>
    </source>
</evidence>
<keyword evidence="1" id="KW-0812">Transmembrane</keyword>
<proteinExistence type="predicted"/>
<evidence type="ECO:0000256" key="1">
    <source>
        <dbReference type="SAM" id="Phobius"/>
    </source>
</evidence>
<dbReference type="RefSeq" id="WP_175501392.1">
    <property type="nucleotide sequence ID" value="NZ_FOVG01000001.1"/>
</dbReference>
<keyword evidence="1" id="KW-0472">Membrane</keyword>
<protein>
    <submittedName>
        <fullName evidence="2">Uncharacterized protein</fullName>
    </submittedName>
</protein>
<dbReference type="AlphaFoldDB" id="A0A1I4XNK6"/>
<keyword evidence="1" id="KW-1133">Transmembrane helix</keyword>
<accession>A0A1I4XNK6</accession>
<name>A0A1I4XNK6_9GAMM</name>
<feature type="transmembrane region" description="Helical" evidence="1">
    <location>
        <begin position="12"/>
        <end position="31"/>
    </location>
</feature>
<gene>
    <name evidence="2" type="ORF">SAMN05428971_0788</name>
</gene>
<dbReference type="Proteomes" id="UP000198968">
    <property type="component" value="Unassembled WGS sequence"/>
</dbReference>
<organism evidence="2 3">
    <name type="scientific">Candidatus Pantoea varia</name>
    <dbReference type="NCBI Taxonomy" id="1881036"/>
    <lineage>
        <taxon>Bacteria</taxon>
        <taxon>Pseudomonadati</taxon>
        <taxon>Pseudomonadota</taxon>
        <taxon>Gammaproteobacteria</taxon>
        <taxon>Enterobacterales</taxon>
        <taxon>Erwiniaceae</taxon>
        <taxon>Pantoea</taxon>
    </lineage>
</organism>
<keyword evidence="3" id="KW-1185">Reference proteome</keyword>
<dbReference type="EMBL" id="FOVG01000001">
    <property type="protein sequence ID" value="SFN26879.1"/>
    <property type="molecule type" value="Genomic_DNA"/>
</dbReference>
<reference evidence="3" key="1">
    <citation type="submission" date="2016-10" db="EMBL/GenBank/DDBJ databases">
        <authorList>
            <person name="Varghese N."/>
            <person name="Submissions S."/>
        </authorList>
    </citation>
    <scope>NUCLEOTIDE SEQUENCE [LARGE SCALE GENOMIC DNA]</scope>
    <source>
        <strain evidence="3">OV426</strain>
    </source>
</reference>